<feature type="domain" description="Succinylglutamate desuccinylase/Aspartoacylase catalytic" evidence="5">
    <location>
        <begin position="55"/>
        <end position="234"/>
    </location>
</feature>
<dbReference type="EMBL" id="JPER01000001">
    <property type="protein sequence ID" value="KFZ31294.1"/>
    <property type="molecule type" value="Genomic_DNA"/>
</dbReference>
<evidence type="ECO:0000256" key="2">
    <source>
        <dbReference type="ARBA" id="ARBA00022723"/>
    </source>
</evidence>
<dbReference type="Gene3D" id="3.40.630.10">
    <property type="entry name" value="Zn peptidases"/>
    <property type="match status" value="1"/>
</dbReference>
<dbReference type="PANTHER" id="PTHR37326">
    <property type="entry name" value="BLL3975 PROTEIN"/>
    <property type="match status" value="1"/>
</dbReference>
<dbReference type="CDD" id="cd06251">
    <property type="entry name" value="M14_ASTE_ASPA-like"/>
    <property type="match status" value="1"/>
</dbReference>
<keyword evidence="2" id="KW-0479">Metal-binding</keyword>
<dbReference type="Pfam" id="PF24827">
    <property type="entry name" value="AstE_AspA_cat"/>
    <property type="match status" value="1"/>
</dbReference>
<dbReference type="Proteomes" id="UP000054363">
    <property type="component" value="Unassembled WGS sequence"/>
</dbReference>
<evidence type="ECO:0000259" key="5">
    <source>
        <dbReference type="Pfam" id="PF24827"/>
    </source>
</evidence>
<dbReference type="InterPro" id="IPR043795">
    <property type="entry name" value="N-alpha-Ac-DABA-like"/>
</dbReference>
<keyword evidence="3" id="KW-0378">Hydrolase</keyword>
<comment type="cofactor">
    <cofactor evidence="1">
        <name>Zn(2+)</name>
        <dbReference type="ChEBI" id="CHEBI:29105"/>
    </cofactor>
</comment>
<accession>A0A094IZS2</accession>
<dbReference type="InterPro" id="IPR055438">
    <property type="entry name" value="AstE_AspA_cat"/>
</dbReference>
<name>A0A094IZS2_9GAMM</name>
<comment type="caution">
    <text evidence="6">The sequence shown here is derived from an EMBL/GenBank/DDBJ whole genome shotgun (WGS) entry which is preliminary data.</text>
</comment>
<dbReference type="GO" id="GO:0046872">
    <property type="term" value="F:metal ion binding"/>
    <property type="evidence" value="ECO:0007669"/>
    <property type="project" value="UniProtKB-KW"/>
</dbReference>
<keyword evidence="7" id="KW-1185">Reference proteome</keyword>
<protein>
    <submittedName>
        <fullName evidence="6">Succinylglutamate desuccinylase</fullName>
    </submittedName>
</protein>
<keyword evidence="4" id="KW-0862">Zinc</keyword>
<evidence type="ECO:0000313" key="6">
    <source>
        <dbReference type="EMBL" id="KFZ31294.1"/>
    </source>
</evidence>
<proteinExistence type="predicted"/>
<dbReference type="PIRSF" id="PIRSF039012">
    <property type="entry name" value="ASP"/>
    <property type="match status" value="1"/>
</dbReference>
<evidence type="ECO:0000313" key="7">
    <source>
        <dbReference type="Proteomes" id="UP000054363"/>
    </source>
</evidence>
<evidence type="ECO:0000256" key="4">
    <source>
        <dbReference type="ARBA" id="ARBA00022833"/>
    </source>
</evidence>
<organism evidence="6 7">
    <name type="scientific">Pseudidiomarina salinarum</name>
    <dbReference type="NCBI Taxonomy" id="435908"/>
    <lineage>
        <taxon>Bacteria</taxon>
        <taxon>Pseudomonadati</taxon>
        <taxon>Pseudomonadota</taxon>
        <taxon>Gammaproteobacteria</taxon>
        <taxon>Alteromonadales</taxon>
        <taxon>Idiomarinaceae</taxon>
        <taxon>Pseudidiomarina</taxon>
    </lineage>
</organism>
<dbReference type="eggNOG" id="COG3608">
    <property type="taxonomic scope" value="Bacteria"/>
</dbReference>
<dbReference type="RefSeq" id="WP_034773517.1">
    <property type="nucleotide sequence ID" value="NZ_JPER01000001.1"/>
</dbReference>
<reference evidence="6 7" key="1">
    <citation type="submission" date="2014-06" db="EMBL/GenBank/DDBJ databases">
        <title>The draft genome sequence of Idiomarina salinarum ISL-52.</title>
        <authorList>
            <person name="Du J."/>
            <person name="Shao Z."/>
        </authorList>
    </citation>
    <scope>NUCLEOTIDE SEQUENCE [LARGE SCALE GENOMIC DNA]</scope>
    <source>
        <strain evidence="6 7">ISL-52</strain>
    </source>
</reference>
<dbReference type="InterPro" id="IPR053138">
    <property type="entry name" value="N-alpha-Ac-DABA_deacetylase"/>
</dbReference>
<dbReference type="GO" id="GO:0016788">
    <property type="term" value="F:hydrolase activity, acting on ester bonds"/>
    <property type="evidence" value="ECO:0007669"/>
    <property type="project" value="InterPro"/>
</dbReference>
<evidence type="ECO:0000256" key="1">
    <source>
        <dbReference type="ARBA" id="ARBA00001947"/>
    </source>
</evidence>
<dbReference type="PANTHER" id="PTHR37326:SF2">
    <property type="entry name" value="SUCCINYLGLUTAMATE DESUCCINYLASE_ASPARTOACYLASE FAMILY PROTEIN"/>
    <property type="match status" value="1"/>
</dbReference>
<dbReference type="SUPFAM" id="SSF53187">
    <property type="entry name" value="Zn-dependent exopeptidases"/>
    <property type="match status" value="1"/>
</dbReference>
<sequence>MTNKPTKPTKKRPSFNLAGQKIAPGSRHSIKVPAARLYNDTPMDLHAEVFHGVKPGPTLLVCAAIHGDELNGIEICRRLMGLIDPLELSGTVIIVPVVNVFGFIQQSRYLPDRRDLNRSFPGSERGTLGGRLAFLFNETLVQSATHIIDLHTGAIHRENLPQIRVDTDSPEALDMAHAFGSPVILHSKERDGSLRALATDLGIPLILYEAGEALRFNYAAIKSGVIGVQNVMKSLKMLKGRRTRRNLKSVVALRSGWIRNEYDGLVIPKVELGQSINKGQVIAQTVNPQGEELHPIKSPYHGIIIGISKIPVANEGEALFNVAQFDGEGIEEASENVDLFSEYYERKPI</sequence>
<dbReference type="AlphaFoldDB" id="A0A094IZS2"/>
<evidence type="ECO:0000256" key="3">
    <source>
        <dbReference type="ARBA" id="ARBA00022801"/>
    </source>
</evidence>
<dbReference type="GO" id="GO:0016811">
    <property type="term" value="F:hydrolase activity, acting on carbon-nitrogen (but not peptide) bonds, in linear amides"/>
    <property type="evidence" value="ECO:0007669"/>
    <property type="project" value="InterPro"/>
</dbReference>
<gene>
    <name evidence="6" type="ORF">IDSA_00740</name>
</gene>
<dbReference type="STRING" id="435908.IDSA_00740"/>